<dbReference type="EMBL" id="CAFBOS010000118">
    <property type="protein sequence ID" value="CAB5004170.1"/>
    <property type="molecule type" value="Genomic_DNA"/>
</dbReference>
<evidence type="ECO:0000256" key="1">
    <source>
        <dbReference type="SAM" id="MobiDB-lite"/>
    </source>
</evidence>
<dbReference type="AlphaFoldDB" id="A0A6J7AI80"/>
<organism evidence="2">
    <name type="scientific">freshwater metagenome</name>
    <dbReference type="NCBI Taxonomy" id="449393"/>
    <lineage>
        <taxon>unclassified sequences</taxon>
        <taxon>metagenomes</taxon>
        <taxon>ecological metagenomes</taxon>
    </lineage>
</organism>
<reference evidence="2" key="1">
    <citation type="submission" date="2020-05" db="EMBL/GenBank/DDBJ databases">
        <authorList>
            <person name="Chiriac C."/>
            <person name="Salcher M."/>
            <person name="Ghai R."/>
            <person name="Kavagutti S V."/>
        </authorList>
    </citation>
    <scope>NUCLEOTIDE SEQUENCE</scope>
</reference>
<gene>
    <name evidence="2" type="ORF">UFOPK3139_01682</name>
    <name evidence="3" type="ORF">UFOPK3967_01836</name>
</gene>
<proteinExistence type="predicted"/>
<dbReference type="EMBL" id="CAFABA010000068">
    <property type="protein sequence ID" value="CAB4832661.1"/>
    <property type="molecule type" value="Genomic_DNA"/>
</dbReference>
<evidence type="ECO:0000313" key="3">
    <source>
        <dbReference type="EMBL" id="CAB5004170.1"/>
    </source>
</evidence>
<evidence type="ECO:0000313" key="2">
    <source>
        <dbReference type="EMBL" id="CAB4832661.1"/>
    </source>
</evidence>
<feature type="compositionally biased region" description="Polar residues" evidence="1">
    <location>
        <begin position="22"/>
        <end position="31"/>
    </location>
</feature>
<feature type="region of interest" description="Disordered" evidence="1">
    <location>
        <begin position="1"/>
        <end position="56"/>
    </location>
</feature>
<feature type="compositionally biased region" description="Basic and acidic residues" evidence="1">
    <location>
        <begin position="1"/>
        <end position="10"/>
    </location>
</feature>
<name>A0A6J7AI80_9ZZZZ</name>
<protein>
    <submittedName>
        <fullName evidence="2">Unannotated protein</fullName>
    </submittedName>
</protein>
<feature type="compositionally biased region" description="Gly residues" evidence="1">
    <location>
        <begin position="47"/>
        <end position="56"/>
    </location>
</feature>
<sequence length="56" mass="5602">MTAAHGEHVGDGGSTGPFGGSAQAQPVQSRPSHQRSEVIRQGSAYQPGGGGVNEIT</sequence>
<accession>A0A6J7AI80</accession>